<protein>
    <recommendedName>
        <fullName evidence="5">Oxidoreductase</fullName>
    </recommendedName>
</protein>
<evidence type="ECO:0000256" key="1">
    <source>
        <dbReference type="ARBA" id="ARBA00006484"/>
    </source>
</evidence>
<dbReference type="InterPro" id="IPR002347">
    <property type="entry name" value="SDR_fam"/>
</dbReference>
<dbReference type="Pfam" id="PF00106">
    <property type="entry name" value="adh_short"/>
    <property type="match status" value="1"/>
</dbReference>
<comment type="similarity">
    <text evidence="1">Belongs to the short-chain dehydrogenases/reductases (SDR) family.</text>
</comment>
<dbReference type="EMBL" id="JAQMWT010000616">
    <property type="protein sequence ID" value="KAJ8598913.1"/>
    <property type="molecule type" value="Genomic_DNA"/>
</dbReference>
<proteinExistence type="inferred from homology"/>
<dbReference type="PANTHER" id="PTHR24320">
    <property type="entry name" value="RETINOL DEHYDROGENASE"/>
    <property type="match status" value="1"/>
</dbReference>
<dbReference type="InterPro" id="IPR036291">
    <property type="entry name" value="NAD(P)-bd_dom_sf"/>
</dbReference>
<keyword evidence="2" id="KW-0560">Oxidoreductase</keyword>
<gene>
    <name evidence="3" type="ORF">CTAYLR_010229</name>
</gene>
<dbReference type="GO" id="GO:0016491">
    <property type="term" value="F:oxidoreductase activity"/>
    <property type="evidence" value="ECO:0007669"/>
    <property type="project" value="UniProtKB-KW"/>
</dbReference>
<dbReference type="SUPFAM" id="SSF51735">
    <property type="entry name" value="NAD(P)-binding Rossmann-fold domains"/>
    <property type="match status" value="1"/>
</dbReference>
<dbReference type="Proteomes" id="UP001230188">
    <property type="component" value="Unassembled WGS sequence"/>
</dbReference>
<name>A0AAD7U876_9STRA</name>
<keyword evidence="4" id="KW-1185">Reference proteome</keyword>
<reference evidence="3" key="1">
    <citation type="submission" date="2023-01" db="EMBL/GenBank/DDBJ databases">
        <title>Metagenome sequencing of chrysophaentin producing Chrysophaeum taylorii.</title>
        <authorList>
            <person name="Davison J."/>
            <person name="Bewley C."/>
        </authorList>
    </citation>
    <scope>NUCLEOTIDE SEQUENCE</scope>
    <source>
        <strain evidence="3">NIES-1699</strain>
    </source>
</reference>
<organism evidence="3 4">
    <name type="scientific">Chrysophaeum taylorii</name>
    <dbReference type="NCBI Taxonomy" id="2483200"/>
    <lineage>
        <taxon>Eukaryota</taxon>
        <taxon>Sar</taxon>
        <taxon>Stramenopiles</taxon>
        <taxon>Ochrophyta</taxon>
        <taxon>Pelagophyceae</taxon>
        <taxon>Pelagomonadales</taxon>
        <taxon>Pelagomonadaceae</taxon>
        <taxon>Chrysophaeum</taxon>
    </lineage>
</organism>
<accession>A0AAD7U876</accession>
<dbReference type="PRINTS" id="PR00081">
    <property type="entry name" value="GDHRDH"/>
</dbReference>
<dbReference type="Gene3D" id="3.40.50.720">
    <property type="entry name" value="NAD(P)-binding Rossmann-like Domain"/>
    <property type="match status" value="1"/>
</dbReference>
<dbReference type="AlphaFoldDB" id="A0AAD7U876"/>
<evidence type="ECO:0000256" key="2">
    <source>
        <dbReference type="ARBA" id="ARBA00023002"/>
    </source>
</evidence>
<evidence type="ECO:0000313" key="3">
    <source>
        <dbReference type="EMBL" id="KAJ8598913.1"/>
    </source>
</evidence>
<comment type="caution">
    <text evidence="3">The sequence shown here is derived from an EMBL/GenBank/DDBJ whole genome shotgun (WGS) entry which is preliminary data.</text>
</comment>
<sequence>MGGLSSKYTEPQKIESKWFPTFYAELPAATGKVIAVTGCTSGTGLVCAKTCAAKGAAHVILLNRPSARATAAEEQIAGAAAEGTKVTTVECDLMSFESVKGAAARVRSLVGEVDVLCCNAGVMALEDKATVDGYDVQMQTNHLSHFLLGKELFPLLQKASKARGEARIVSHTSVGRKVPTTPLEEKYFGKNGGNLGGNGASMFFGGARWVRYHETKLANVVFTLALHDRLAGTGIKAIAAAPGLAATNLQVTAHKDGGMAATWIMRFAQSAEDGTMPLLHCCLSPEPQSGELYEPSDCGAIKGPPKKVDPIEPICTDPKARDLLWTASEQACGPFPIQA</sequence>
<evidence type="ECO:0000313" key="4">
    <source>
        <dbReference type="Proteomes" id="UP001230188"/>
    </source>
</evidence>
<evidence type="ECO:0008006" key="5">
    <source>
        <dbReference type="Google" id="ProtNLM"/>
    </source>
</evidence>
<dbReference type="PANTHER" id="PTHR24320:SF148">
    <property type="entry name" value="NAD(P)-BINDING ROSSMANN-FOLD SUPERFAMILY PROTEIN"/>
    <property type="match status" value="1"/>
</dbReference>